<dbReference type="GO" id="GO:0031123">
    <property type="term" value="P:RNA 3'-end processing"/>
    <property type="evidence" value="ECO:0000318"/>
    <property type="project" value="GO_Central"/>
</dbReference>
<keyword evidence="11" id="KW-1185">Reference proteome</keyword>
<name>W1PFS3_AMBTC</name>
<evidence type="ECO:0000256" key="4">
    <source>
        <dbReference type="ARBA" id="ARBA00022679"/>
    </source>
</evidence>
<dbReference type="InterPro" id="IPR054708">
    <property type="entry name" value="MTPAP-like_central"/>
</dbReference>
<dbReference type="OrthoDB" id="273917at2759"/>
<protein>
    <recommendedName>
        <fullName evidence="3">polynucleotide adenylyltransferase</fullName>
        <ecNumber evidence="3">2.7.7.19</ecNumber>
    </recommendedName>
</protein>
<keyword evidence="6" id="KW-0460">Magnesium</keyword>
<comment type="cofactor">
    <cofactor evidence="1">
        <name>Mn(2+)</name>
        <dbReference type="ChEBI" id="CHEBI:29035"/>
    </cofactor>
</comment>
<dbReference type="CDD" id="cd05402">
    <property type="entry name" value="NT_PAP_TUTase"/>
    <property type="match status" value="1"/>
</dbReference>
<comment type="similarity">
    <text evidence="2">Belongs to the DNA polymerase type-B-like family.</text>
</comment>
<dbReference type="InterPro" id="IPR043519">
    <property type="entry name" value="NT_sf"/>
</dbReference>
<dbReference type="SUPFAM" id="SSF81301">
    <property type="entry name" value="Nucleotidyltransferase"/>
    <property type="match status" value="1"/>
</dbReference>
<feature type="domain" description="Poly(A) RNA polymerase mitochondrial-like central palm" evidence="9">
    <location>
        <begin position="128"/>
        <end position="248"/>
    </location>
</feature>
<dbReference type="SUPFAM" id="SSF81631">
    <property type="entry name" value="PAP/OAS1 substrate-binding domain"/>
    <property type="match status" value="1"/>
</dbReference>
<dbReference type="Gene3D" id="3.30.460.10">
    <property type="entry name" value="Beta Polymerase, domain 2"/>
    <property type="match status" value="1"/>
</dbReference>
<dbReference type="EMBL" id="KI393888">
    <property type="protein sequence ID" value="ERN06559.1"/>
    <property type="molecule type" value="Genomic_DNA"/>
</dbReference>
<dbReference type="GO" id="GO:0005730">
    <property type="term" value="C:nucleolus"/>
    <property type="evidence" value="ECO:0000318"/>
    <property type="project" value="GO_Central"/>
</dbReference>
<dbReference type="STRING" id="13333.W1PFS3"/>
<reference evidence="11" key="1">
    <citation type="journal article" date="2013" name="Science">
        <title>The Amborella genome and the evolution of flowering plants.</title>
        <authorList>
            <consortium name="Amborella Genome Project"/>
        </authorList>
    </citation>
    <scope>NUCLEOTIDE SEQUENCE [LARGE SCALE GENOMIC DNA]</scope>
</reference>
<evidence type="ECO:0000313" key="11">
    <source>
        <dbReference type="Proteomes" id="UP000017836"/>
    </source>
</evidence>
<dbReference type="Pfam" id="PF22600">
    <property type="entry name" value="MTPAP-like_central"/>
    <property type="match status" value="1"/>
</dbReference>
<dbReference type="AlphaFoldDB" id="W1PFS3"/>
<dbReference type="GO" id="GO:0043634">
    <property type="term" value="P:polyadenylation-dependent ncRNA catabolic process"/>
    <property type="evidence" value="ECO:0000318"/>
    <property type="project" value="GO_Central"/>
</dbReference>
<evidence type="ECO:0000256" key="3">
    <source>
        <dbReference type="ARBA" id="ARBA00012388"/>
    </source>
</evidence>
<gene>
    <name evidence="10" type="ORF">AMTR_s00058p00123890</name>
</gene>
<dbReference type="Gramene" id="ERN06559">
    <property type="protein sequence ID" value="ERN06559"/>
    <property type="gene ID" value="AMTR_s00058p00123890"/>
</dbReference>
<organism evidence="10 11">
    <name type="scientific">Amborella trichopoda</name>
    <dbReference type="NCBI Taxonomy" id="13333"/>
    <lineage>
        <taxon>Eukaryota</taxon>
        <taxon>Viridiplantae</taxon>
        <taxon>Streptophyta</taxon>
        <taxon>Embryophyta</taxon>
        <taxon>Tracheophyta</taxon>
        <taxon>Spermatophyta</taxon>
        <taxon>Magnoliopsida</taxon>
        <taxon>Amborellales</taxon>
        <taxon>Amborellaceae</taxon>
        <taxon>Amborella</taxon>
    </lineage>
</organism>
<evidence type="ECO:0000256" key="1">
    <source>
        <dbReference type="ARBA" id="ARBA00001936"/>
    </source>
</evidence>
<sequence>MEAERGYRPVPVVDLTVTASTETTPELFYETLNPLGEESHHEDLPSSYTVFKNQIVAESLESCVENSTPELDYFSLSDVVEPEPIYLELKDPPSIQPASYADLSLKRPSSKKGVSRAGGRIRSPMLQLHKEIVDFCEFISPTPEEQESRSAAINYVSEVIRYIWPLSKVEVFGSFKTGLYLPTSDVDVVILESNVRTPQIGLQALAKALSKKKIAKKIQVIAKARVPIIKFVEKQSGISFDISFDVINGPEAANFMMDAVAKIPPLRPLCMILKIFLQQRELNEVYSGGIGSYALLAMLIAYLQMQWKGQNNYGKRTVLEHNLGVLLVNFFDFYGRKLNIWDVGISCGSGGNFFLKRNKGFLQEERPHFISIEDPQAPDNDIGKNSYNYFQVRSAFAMAHSLLTDGNTIMALSPKRSILGIIIRPDPALVKRKAQSDWIRSWLSGEEETATRAGPSYGEMLGNWQLDDDDPLPRGNPTQDIVGDDVSFPASKKRSSRAEVKGCETKKRREELKEGCGKEARARRRKSDRHVEASTAA</sequence>
<dbReference type="GO" id="GO:0006364">
    <property type="term" value="P:rRNA processing"/>
    <property type="evidence" value="ECO:0007669"/>
    <property type="project" value="EnsemblPlants"/>
</dbReference>
<evidence type="ECO:0000256" key="7">
    <source>
        <dbReference type="SAM" id="MobiDB-lite"/>
    </source>
</evidence>
<dbReference type="OMA" id="ANIPWRT"/>
<proteinExistence type="inferred from homology"/>
<dbReference type="PANTHER" id="PTHR23092:SF15">
    <property type="entry name" value="INACTIVE NON-CANONICAL POLY(A) RNA POLYMERASE PROTEIN TRF4-2-RELATED"/>
    <property type="match status" value="1"/>
</dbReference>
<keyword evidence="5" id="KW-0479">Metal-binding</keyword>
<evidence type="ECO:0000256" key="6">
    <source>
        <dbReference type="ARBA" id="ARBA00022842"/>
    </source>
</evidence>
<dbReference type="HOGENOM" id="CLU_013572_6_1_1"/>
<dbReference type="GO" id="GO:0046872">
    <property type="term" value="F:metal ion binding"/>
    <property type="evidence" value="ECO:0007669"/>
    <property type="project" value="UniProtKB-KW"/>
</dbReference>
<evidence type="ECO:0000259" key="8">
    <source>
        <dbReference type="Pfam" id="PF03828"/>
    </source>
</evidence>
<dbReference type="FunFam" id="1.10.1410.10:FF:000009">
    <property type="entry name" value="Poly(A) RNA polymerase cid14"/>
    <property type="match status" value="1"/>
</dbReference>
<dbReference type="InterPro" id="IPR045862">
    <property type="entry name" value="Trf4-like"/>
</dbReference>
<dbReference type="Gene3D" id="1.10.1410.10">
    <property type="match status" value="1"/>
</dbReference>
<dbReference type="GO" id="GO:1990817">
    <property type="term" value="F:poly(A) RNA polymerase activity"/>
    <property type="evidence" value="ECO:0000318"/>
    <property type="project" value="GO_Central"/>
</dbReference>
<keyword evidence="4" id="KW-0808">Transferase</keyword>
<dbReference type="eggNOG" id="KOG1906">
    <property type="taxonomic scope" value="Eukaryota"/>
</dbReference>
<dbReference type="Proteomes" id="UP000017836">
    <property type="component" value="Unassembled WGS sequence"/>
</dbReference>
<dbReference type="PANTHER" id="PTHR23092">
    <property type="entry name" value="POLY(A) RNA POLYMERASE"/>
    <property type="match status" value="1"/>
</dbReference>
<feature type="region of interest" description="Disordered" evidence="7">
    <location>
        <begin position="468"/>
        <end position="537"/>
    </location>
</feature>
<evidence type="ECO:0000259" key="9">
    <source>
        <dbReference type="Pfam" id="PF22600"/>
    </source>
</evidence>
<evidence type="ECO:0000256" key="2">
    <source>
        <dbReference type="ARBA" id="ARBA00008593"/>
    </source>
</evidence>
<dbReference type="FunFam" id="3.30.460.10:FF:000006">
    <property type="entry name" value="non-canonical poly(A) RNA polymerase PAPD5"/>
    <property type="match status" value="1"/>
</dbReference>
<dbReference type="KEGG" id="atr:18434758"/>
<dbReference type="GO" id="GO:0031499">
    <property type="term" value="C:TRAMP complex"/>
    <property type="evidence" value="ECO:0000318"/>
    <property type="project" value="GO_Central"/>
</dbReference>
<accession>W1PFS3</accession>
<feature type="domain" description="PAP-associated" evidence="8">
    <location>
        <begin position="322"/>
        <end position="380"/>
    </location>
</feature>
<dbReference type="InterPro" id="IPR002058">
    <property type="entry name" value="PAP_assoc"/>
</dbReference>
<dbReference type="Pfam" id="PF03828">
    <property type="entry name" value="PAP_assoc"/>
    <property type="match status" value="1"/>
</dbReference>
<evidence type="ECO:0000313" key="10">
    <source>
        <dbReference type="EMBL" id="ERN06559.1"/>
    </source>
</evidence>
<feature type="compositionally biased region" description="Basic and acidic residues" evidence="7">
    <location>
        <begin position="496"/>
        <end position="520"/>
    </location>
</feature>
<evidence type="ECO:0000256" key="5">
    <source>
        <dbReference type="ARBA" id="ARBA00022723"/>
    </source>
</evidence>
<dbReference type="EC" id="2.7.7.19" evidence="3"/>